<dbReference type="Pfam" id="PF01975">
    <property type="entry name" value="SurE"/>
    <property type="match status" value="1"/>
</dbReference>
<evidence type="ECO:0000256" key="1">
    <source>
        <dbReference type="ARBA" id="ARBA00000815"/>
    </source>
</evidence>
<feature type="binding site" evidence="5">
    <location>
        <position position="9"/>
    </location>
    <ligand>
        <name>a divalent metal cation</name>
        <dbReference type="ChEBI" id="CHEBI:60240"/>
    </ligand>
</feature>
<dbReference type="PANTHER" id="PTHR30457:SF0">
    <property type="entry name" value="PHOSPHATASE, PUTATIVE (AFU_ORTHOLOGUE AFUA_4G01070)-RELATED"/>
    <property type="match status" value="1"/>
</dbReference>
<reference evidence="7 8" key="1">
    <citation type="submission" date="2023-07" db="EMBL/GenBank/DDBJ databases">
        <title>Genomic Encyclopedia of Type Strains, Phase IV (KMG-IV): sequencing the most valuable type-strain genomes for metagenomic binning, comparative biology and taxonomic classification.</title>
        <authorList>
            <person name="Goeker M."/>
        </authorList>
    </citation>
    <scope>NUCLEOTIDE SEQUENCE [LARGE SCALE GENOMIC DNA]</scope>
    <source>
        <strain evidence="7 8">DSM 19154</strain>
    </source>
</reference>
<dbReference type="RefSeq" id="WP_306984591.1">
    <property type="nucleotide sequence ID" value="NZ_JAUSUA010000005.1"/>
</dbReference>
<dbReference type="GO" id="GO:0008253">
    <property type="term" value="F:5'-nucleotidase activity"/>
    <property type="evidence" value="ECO:0007669"/>
    <property type="project" value="UniProtKB-EC"/>
</dbReference>
<dbReference type="EMBL" id="JAUSUA010000005">
    <property type="protein sequence ID" value="MDQ0208498.1"/>
    <property type="molecule type" value="Genomic_DNA"/>
</dbReference>
<comment type="cofactor">
    <cofactor evidence="5">
        <name>a divalent metal cation</name>
        <dbReference type="ChEBI" id="CHEBI:60240"/>
    </cofactor>
    <text evidence="5">Binds 1 divalent metal cation per subunit.</text>
</comment>
<feature type="binding site" evidence="5">
    <location>
        <position position="96"/>
    </location>
    <ligand>
        <name>a divalent metal cation</name>
        <dbReference type="ChEBI" id="CHEBI:60240"/>
    </ligand>
</feature>
<evidence type="ECO:0000313" key="8">
    <source>
        <dbReference type="Proteomes" id="UP001225034"/>
    </source>
</evidence>
<dbReference type="PANTHER" id="PTHR30457">
    <property type="entry name" value="5'-NUCLEOTIDASE SURE"/>
    <property type="match status" value="1"/>
</dbReference>
<dbReference type="Proteomes" id="UP001225034">
    <property type="component" value="Unassembled WGS sequence"/>
</dbReference>
<name>A0ABT9YLM9_9BACI</name>
<dbReference type="HAMAP" id="MF_00060">
    <property type="entry name" value="SurE"/>
    <property type="match status" value="1"/>
</dbReference>
<comment type="caution">
    <text evidence="7">The sequence shown here is derived from an EMBL/GenBank/DDBJ whole genome shotgun (WGS) entry which is preliminary data.</text>
</comment>
<accession>A0ABT9YLM9</accession>
<evidence type="ECO:0000256" key="4">
    <source>
        <dbReference type="ARBA" id="ARBA00022801"/>
    </source>
</evidence>
<comment type="function">
    <text evidence="5">Nucleotidase that shows phosphatase activity on nucleoside 5'-monophosphates.</text>
</comment>
<evidence type="ECO:0000313" key="7">
    <source>
        <dbReference type="EMBL" id="MDQ0208498.1"/>
    </source>
</evidence>
<keyword evidence="8" id="KW-1185">Reference proteome</keyword>
<proteinExistence type="inferred from homology"/>
<comment type="subcellular location">
    <subcellularLocation>
        <location evidence="5">Cytoplasm</location>
    </subcellularLocation>
</comment>
<feature type="binding site" evidence="5">
    <location>
        <position position="8"/>
    </location>
    <ligand>
        <name>a divalent metal cation</name>
        <dbReference type="ChEBI" id="CHEBI:60240"/>
    </ligand>
</feature>
<evidence type="ECO:0000256" key="3">
    <source>
        <dbReference type="ARBA" id="ARBA00022723"/>
    </source>
</evidence>
<comment type="catalytic activity">
    <reaction evidence="1 5">
        <text>a ribonucleoside 5'-phosphate + H2O = a ribonucleoside + phosphate</text>
        <dbReference type="Rhea" id="RHEA:12484"/>
        <dbReference type="ChEBI" id="CHEBI:15377"/>
        <dbReference type="ChEBI" id="CHEBI:18254"/>
        <dbReference type="ChEBI" id="CHEBI:43474"/>
        <dbReference type="ChEBI" id="CHEBI:58043"/>
        <dbReference type="EC" id="3.1.3.5"/>
    </reaction>
</comment>
<protein>
    <recommendedName>
        <fullName evidence="5">5'-nucleotidase SurE</fullName>
        <ecNumber evidence="5">3.1.3.5</ecNumber>
    </recommendedName>
    <alternativeName>
        <fullName evidence="5">Nucleoside 5'-monophosphate phosphohydrolase</fullName>
    </alternativeName>
</protein>
<sequence>MKILVTNDDGIFSPGVAALVEVLQHFGEPIVVCPDQKKSGVSHSVTLRQPLKATVVKVFGENVKSWAVNGTPADCIRLGLDVLLNEKPDFVISGMNVGATVGRDIYYSGTMAAAVEASLYHVPGMAISVDRLSAEDLKYQMPKNLLYGLLENLLNQRLLKHVFFNINLPYIDKKDCKGIYPVAPDFSVSRYKYVELNDPDGCVYYWVKDRLKQPLLYQEGMDFAKLKEGYITISPLEGKLSQRKQLKKLEKWFPINAGSIDQKERKQS</sequence>
<keyword evidence="5" id="KW-0547">Nucleotide-binding</keyword>
<dbReference type="SUPFAM" id="SSF64167">
    <property type="entry name" value="SurE-like"/>
    <property type="match status" value="1"/>
</dbReference>
<feature type="domain" description="Survival protein SurE-like phosphatase/nucleotidase" evidence="6">
    <location>
        <begin position="3"/>
        <end position="179"/>
    </location>
</feature>
<gene>
    <name evidence="5" type="primary">surE</name>
    <name evidence="7" type="ORF">J2S05_003309</name>
</gene>
<dbReference type="NCBIfam" id="TIGR00087">
    <property type="entry name" value="surE"/>
    <property type="match status" value="1"/>
</dbReference>
<keyword evidence="3 5" id="KW-0479">Metal-binding</keyword>
<dbReference type="Gene3D" id="3.40.1210.10">
    <property type="entry name" value="Survival protein SurE-like phosphatase/nucleotidase"/>
    <property type="match status" value="1"/>
</dbReference>
<dbReference type="InterPro" id="IPR030048">
    <property type="entry name" value="SurE"/>
</dbReference>
<keyword evidence="5" id="KW-0963">Cytoplasm</keyword>
<dbReference type="InterPro" id="IPR002828">
    <property type="entry name" value="SurE-like_Pase/nucleotidase"/>
</dbReference>
<dbReference type="EC" id="3.1.3.5" evidence="5"/>
<evidence type="ECO:0000256" key="2">
    <source>
        <dbReference type="ARBA" id="ARBA00011062"/>
    </source>
</evidence>
<feature type="binding site" evidence="5">
    <location>
        <position position="39"/>
    </location>
    <ligand>
        <name>a divalent metal cation</name>
        <dbReference type="ChEBI" id="CHEBI:60240"/>
    </ligand>
</feature>
<organism evidence="7 8">
    <name type="scientific">Alkalicoccobacillus murimartini</name>
    <dbReference type="NCBI Taxonomy" id="171685"/>
    <lineage>
        <taxon>Bacteria</taxon>
        <taxon>Bacillati</taxon>
        <taxon>Bacillota</taxon>
        <taxon>Bacilli</taxon>
        <taxon>Bacillales</taxon>
        <taxon>Bacillaceae</taxon>
        <taxon>Alkalicoccobacillus</taxon>
    </lineage>
</organism>
<comment type="similarity">
    <text evidence="2 5">Belongs to the SurE nucleotidase family.</text>
</comment>
<keyword evidence="4 5" id="KW-0378">Hydrolase</keyword>
<dbReference type="InterPro" id="IPR036523">
    <property type="entry name" value="SurE-like_sf"/>
</dbReference>
<evidence type="ECO:0000259" key="6">
    <source>
        <dbReference type="Pfam" id="PF01975"/>
    </source>
</evidence>
<evidence type="ECO:0000256" key="5">
    <source>
        <dbReference type="HAMAP-Rule" id="MF_00060"/>
    </source>
</evidence>